<dbReference type="AlphaFoldDB" id="A0A1W6BZ06"/>
<protein>
    <submittedName>
        <fullName evidence="1">Uncharacterized protein</fullName>
    </submittedName>
</protein>
<accession>A0A1W6BZ06</accession>
<proteinExistence type="predicted"/>
<dbReference type="eggNOG" id="ENOG50319PQ">
    <property type="taxonomic scope" value="Bacteria"/>
</dbReference>
<sequence length="71" mass="8291">MKTWVDKFKLALIKEEIETLGKLLDSIDYKGVDLNEMKSLIEEAIKLVNRKKDAHAVEIRKFQKAIKYIKA</sequence>
<name>A0A1W6BZ06_9BACT</name>
<evidence type="ECO:0000313" key="2">
    <source>
        <dbReference type="Proteomes" id="UP000192902"/>
    </source>
</evidence>
<organism evidence="1 2">
    <name type="scientific">Campylobacter cuniculorum DSM 23162 = LMG 24588</name>
    <dbReference type="NCBI Taxonomy" id="1121267"/>
    <lineage>
        <taxon>Bacteria</taxon>
        <taxon>Pseudomonadati</taxon>
        <taxon>Campylobacterota</taxon>
        <taxon>Epsilonproteobacteria</taxon>
        <taxon>Campylobacterales</taxon>
        <taxon>Campylobacteraceae</taxon>
        <taxon>Campylobacter</taxon>
    </lineage>
</organism>
<gene>
    <name evidence="1" type="ORF">CCUN_1740</name>
</gene>
<dbReference type="KEGG" id="ccun:CCUN_1740"/>
<dbReference type="STRING" id="1121267.CCUN_1740"/>
<dbReference type="RefSeq" id="WP_027305804.1">
    <property type="nucleotide sequence ID" value="NZ_CP020867.1"/>
</dbReference>
<dbReference type="Proteomes" id="UP000192902">
    <property type="component" value="Chromosome"/>
</dbReference>
<dbReference type="OrthoDB" id="5362330at2"/>
<dbReference type="EMBL" id="CP020867">
    <property type="protein sequence ID" value="ARJ57314.1"/>
    <property type="molecule type" value="Genomic_DNA"/>
</dbReference>
<evidence type="ECO:0000313" key="1">
    <source>
        <dbReference type="EMBL" id="ARJ57314.1"/>
    </source>
</evidence>
<reference evidence="1 2" key="1">
    <citation type="submission" date="2017-04" db="EMBL/GenBank/DDBJ databases">
        <title>Complete genome sequence of the Campylobacter cuniculorum type strain LMG24588.</title>
        <authorList>
            <person name="Miller W.G."/>
            <person name="Yee E."/>
            <person name="Revez J."/>
            <person name="Bono J.L."/>
            <person name="Rossi M."/>
        </authorList>
    </citation>
    <scope>NUCLEOTIDE SEQUENCE [LARGE SCALE GENOMIC DNA]</scope>
    <source>
        <strain evidence="1 2">LMG 24588</strain>
    </source>
</reference>